<feature type="domain" description="Ig-like" evidence="2">
    <location>
        <begin position="117"/>
        <end position="177"/>
    </location>
</feature>
<dbReference type="SMART" id="SM00408">
    <property type="entry name" value="IGc2"/>
    <property type="match status" value="2"/>
</dbReference>
<dbReference type="InterPro" id="IPR036179">
    <property type="entry name" value="Ig-like_dom_sf"/>
</dbReference>
<evidence type="ECO:0000313" key="4">
    <source>
        <dbReference type="Proteomes" id="UP000694523"/>
    </source>
</evidence>
<reference evidence="3" key="2">
    <citation type="submission" date="2025-09" db="UniProtKB">
        <authorList>
            <consortium name="Ensembl"/>
        </authorList>
    </citation>
    <scope>IDENTIFICATION</scope>
</reference>
<dbReference type="InterPro" id="IPR007110">
    <property type="entry name" value="Ig-like_dom"/>
</dbReference>
<dbReference type="PANTHER" id="PTHR11422">
    <property type="entry name" value="T-CELL SURFACE GLYCOPROTEIN CD4"/>
    <property type="match status" value="1"/>
</dbReference>
<feature type="compositionally biased region" description="Low complexity" evidence="1">
    <location>
        <begin position="349"/>
        <end position="360"/>
    </location>
</feature>
<organism evidence="3 4">
    <name type="scientific">Neogobius melanostomus</name>
    <name type="common">round goby</name>
    <dbReference type="NCBI Taxonomy" id="47308"/>
    <lineage>
        <taxon>Eukaryota</taxon>
        <taxon>Metazoa</taxon>
        <taxon>Chordata</taxon>
        <taxon>Craniata</taxon>
        <taxon>Vertebrata</taxon>
        <taxon>Euteleostomi</taxon>
        <taxon>Actinopterygii</taxon>
        <taxon>Neopterygii</taxon>
        <taxon>Teleostei</taxon>
        <taxon>Neoteleostei</taxon>
        <taxon>Acanthomorphata</taxon>
        <taxon>Gobiaria</taxon>
        <taxon>Gobiiformes</taxon>
        <taxon>Gobioidei</taxon>
        <taxon>Gobiidae</taxon>
        <taxon>Benthophilinae</taxon>
        <taxon>Neogobiini</taxon>
        <taxon>Neogobius</taxon>
    </lineage>
</organism>
<protein>
    <recommendedName>
        <fullName evidence="2">Ig-like domain-containing protein</fullName>
    </recommendedName>
</protein>
<dbReference type="Proteomes" id="UP000694523">
    <property type="component" value="Unplaced"/>
</dbReference>
<name>A0A8C6UTU4_9GOBI</name>
<dbReference type="PROSITE" id="PS50835">
    <property type="entry name" value="IG_LIKE"/>
    <property type="match status" value="2"/>
</dbReference>
<dbReference type="Ensembl" id="ENSNMLT00000045811.1">
    <property type="protein sequence ID" value="ENSNMLP00000041207.1"/>
    <property type="gene ID" value="ENSNMLG00000025239.1"/>
</dbReference>
<dbReference type="PANTHER" id="PTHR11422:SF0">
    <property type="entry name" value="T-CELL SURFACE GLYCOPROTEIN CD4"/>
    <property type="match status" value="1"/>
</dbReference>
<dbReference type="InterPro" id="IPR003598">
    <property type="entry name" value="Ig_sub2"/>
</dbReference>
<dbReference type="AlphaFoldDB" id="A0A8C6UTU4"/>
<keyword evidence="4" id="KW-1185">Reference proteome</keyword>
<dbReference type="Gene3D" id="2.60.40.10">
    <property type="entry name" value="Immunoglobulins"/>
    <property type="match status" value="4"/>
</dbReference>
<dbReference type="SMART" id="SM00409">
    <property type="entry name" value="IG"/>
    <property type="match status" value="4"/>
</dbReference>
<accession>A0A8C6UTU4</accession>
<evidence type="ECO:0000256" key="1">
    <source>
        <dbReference type="SAM" id="MobiDB-lite"/>
    </source>
</evidence>
<feature type="domain" description="Ig-like" evidence="2">
    <location>
        <begin position="306"/>
        <end position="400"/>
    </location>
</feature>
<feature type="region of interest" description="Disordered" evidence="1">
    <location>
        <begin position="346"/>
        <end position="365"/>
    </location>
</feature>
<proteinExistence type="predicted"/>
<reference evidence="3" key="1">
    <citation type="submission" date="2025-08" db="UniProtKB">
        <authorList>
            <consortium name="Ensembl"/>
        </authorList>
    </citation>
    <scope>IDENTIFICATION</scope>
</reference>
<dbReference type="SUPFAM" id="SSF48726">
    <property type="entry name" value="Immunoglobulin"/>
    <property type="match status" value="3"/>
</dbReference>
<sequence>MVLAKITQLNNNKTTFLLTLVAEETLIYAQAGEDVSLNLQSESERYFQWYFDNTQIAWYNPLGGHKTTEEWRNRLIPSHASLLIKNLTQTDFSVFSCTVKYKQKEVVAVEPPVLLPGDQLSLTCEVKSKDYTPQFHWVDPRGQKMVGGGTLTVQATSLHSGQWTCVVTRAGKEKNVTMKVTVIDLLPPAPIPTEYTSLSRPFTVRCSLAANTTWAQVKSKGIPEVGWSFCPAKPPCDKSSLFRLSLEDAKPTWKTLTDRALRPRENPSRGDLSLGRNLAREEDAGDYECFMKFQDGVILNRTVRVEVLRIIASPGTQLTTGQQLNLTCITDYPLPPDMQIQWFPPEVASSSSSSSSPSPSAQDLHSPHLTLKEVGSDQNGTWRCELRRGDTFLTSAVVVLNIGEWGVLCKIDFFKLYIMLLCHSLIKHMPGALPWLIHIFLSNQ</sequence>
<evidence type="ECO:0000313" key="3">
    <source>
        <dbReference type="Ensembl" id="ENSNMLP00000041207.1"/>
    </source>
</evidence>
<dbReference type="InterPro" id="IPR013783">
    <property type="entry name" value="Ig-like_fold"/>
</dbReference>
<evidence type="ECO:0000259" key="2">
    <source>
        <dbReference type="PROSITE" id="PS50835"/>
    </source>
</evidence>
<dbReference type="InterPro" id="IPR003599">
    <property type="entry name" value="Ig_sub"/>
</dbReference>